<evidence type="ECO:0000256" key="3">
    <source>
        <dbReference type="ARBA" id="ARBA00022598"/>
    </source>
</evidence>
<dbReference type="EMBL" id="GDJX01016625">
    <property type="protein sequence ID" value="JAT51311.1"/>
    <property type="molecule type" value="Transcribed_RNA"/>
</dbReference>
<dbReference type="PANTHER" id="PTHR24096:SF425">
    <property type="entry name" value="4-COUMARATE--COA LIGASE-LIKE 7"/>
    <property type="match status" value="1"/>
</dbReference>
<accession>A0A1D1Y9J4</accession>
<dbReference type="Gene3D" id="3.40.50.12780">
    <property type="entry name" value="N-terminal domain of ligase-like"/>
    <property type="match status" value="1"/>
</dbReference>
<evidence type="ECO:0000259" key="8">
    <source>
        <dbReference type="Pfam" id="PF13193"/>
    </source>
</evidence>
<protein>
    <recommendedName>
        <fullName evidence="2">4-coumarate--CoA ligase</fullName>
        <ecNumber evidence="2">6.2.1.12</ecNumber>
    </recommendedName>
</protein>
<gene>
    <name evidence="9" type="primary">4CLL7_2</name>
    <name evidence="9" type="ORF">g.108330</name>
</gene>
<keyword evidence="3 9" id="KW-0436">Ligase</keyword>
<dbReference type="FunFam" id="3.30.300.30:FF:000007">
    <property type="entry name" value="4-coumarate--CoA ligase 2"/>
    <property type="match status" value="1"/>
</dbReference>
<feature type="domain" description="AMP-binding enzyme C-terminal" evidence="8">
    <location>
        <begin position="457"/>
        <end position="532"/>
    </location>
</feature>
<keyword evidence="5" id="KW-0067">ATP-binding</keyword>
<organism evidence="9">
    <name type="scientific">Anthurium amnicola</name>
    <dbReference type="NCBI Taxonomy" id="1678845"/>
    <lineage>
        <taxon>Eukaryota</taxon>
        <taxon>Viridiplantae</taxon>
        <taxon>Streptophyta</taxon>
        <taxon>Embryophyta</taxon>
        <taxon>Tracheophyta</taxon>
        <taxon>Spermatophyta</taxon>
        <taxon>Magnoliopsida</taxon>
        <taxon>Liliopsida</taxon>
        <taxon>Araceae</taxon>
        <taxon>Pothoideae</taxon>
        <taxon>Potheae</taxon>
        <taxon>Anthurium</taxon>
    </lineage>
</organism>
<comment type="similarity">
    <text evidence="1">Belongs to the ATP-dependent AMP-binding enzyme family.</text>
</comment>
<dbReference type="AlphaFoldDB" id="A0A1D1Y9J4"/>
<feature type="domain" description="AMP-dependent synthetase/ligase" evidence="7">
    <location>
        <begin position="39"/>
        <end position="406"/>
    </location>
</feature>
<evidence type="ECO:0000313" key="9">
    <source>
        <dbReference type="EMBL" id="JAT51311.1"/>
    </source>
</evidence>
<comment type="catalytic activity">
    <reaction evidence="6">
        <text>(E)-4-coumarate + ATP + CoA = (E)-4-coumaroyl-CoA + AMP + diphosphate</text>
        <dbReference type="Rhea" id="RHEA:19641"/>
        <dbReference type="ChEBI" id="CHEBI:12876"/>
        <dbReference type="ChEBI" id="CHEBI:30616"/>
        <dbReference type="ChEBI" id="CHEBI:33019"/>
        <dbReference type="ChEBI" id="CHEBI:57287"/>
        <dbReference type="ChEBI" id="CHEBI:85008"/>
        <dbReference type="ChEBI" id="CHEBI:456215"/>
        <dbReference type="EC" id="6.2.1.12"/>
    </reaction>
    <physiologicalReaction direction="left-to-right" evidence="6">
        <dbReference type="Rhea" id="RHEA:19642"/>
    </physiologicalReaction>
</comment>
<evidence type="ECO:0000256" key="2">
    <source>
        <dbReference type="ARBA" id="ARBA00012959"/>
    </source>
</evidence>
<dbReference type="InterPro" id="IPR045851">
    <property type="entry name" value="AMP-bd_C_sf"/>
</dbReference>
<dbReference type="GO" id="GO:0016207">
    <property type="term" value="F:4-coumarate-CoA ligase activity"/>
    <property type="evidence" value="ECO:0007669"/>
    <property type="project" value="UniProtKB-EC"/>
</dbReference>
<keyword evidence="4" id="KW-0547">Nucleotide-binding</keyword>
<dbReference type="EC" id="6.2.1.12" evidence="2"/>
<dbReference type="GO" id="GO:0009698">
    <property type="term" value="P:phenylpropanoid metabolic process"/>
    <property type="evidence" value="ECO:0007669"/>
    <property type="project" value="UniProtKB-ARBA"/>
</dbReference>
<dbReference type="InterPro" id="IPR020845">
    <property type="entry name" value="AMP-binding_CS"/>
</dbReference>
<evidence type="ECO:0000256" key="1">
    <source>
        <dbReference type="ARBA" id="ARBA00006432"/>
    </source>
</evidence>
<sequence length="546" mass="59129">MENSSGYCARDGVYRSPRPPVTLPADPTLSMVRFLLRDAPSHLDRLALADAESGRSLTFRELEPAITRVAAAISGLGVRKGDVVLIFSPNSLDFLLCFLGVVHLGAVATTVNPSYTVPELSKQAADSGARLVITVPNLWPKVRHLRLPTVIAGPSRVSPGDAEAGFPLSHLPDLLESVGDAPGFAPPPVRQSDTVALLYSSGTTGVSKGVVLTHRNFIATSLMVTSDQGRPGEPNRVLLCFLPMFHIYGLSVVNYAQLQRGNSVVSMARFDMEKMLRSVEKYRVTCLSLVPPLMIALAKQGKVTRFDLSSLRRIYTGAAPIGKDTLGEVSRIYPHVDVMQGYGLTESCGIASLESPGEGVNQFGSSGILVSGVEARVVTVDTSKPLPPNQLGELCFRGPNIMQGYFNNPQATKLTLDNEGWLRTGDLGYFDDQGLLFVVDRIKELIKYKGFQVAPAELEGLLLSHPEILDAAVIPFPDAEAGEVPVAYVVCRQHSSLTEVDVQKFIAEQVAPFKRLRRVTFTDSVPKSASGKILRRVLVDKVRAKL</sequence>
<dbReference type="SUPFAM" id="SSF56801">
    <property type="entry name" value="Acetyl-CoA synthetase-like"/>
    <property type="match status" value="1"/>
</dbReference>
<dbReference type="Pfam" id="PF13193">
    <property type="entry name" value="AMP-binding_C"/>
    <property type="match status" value="1"/>
</dbReference>
<dbReference type="GO" id="GO:0106290">
    <property type="term" value="F:trans-cinnamate-CoA ligase activity"/>
    <property type="evidence" value="ECO:0007669"/>
    <property type="project" value="UniProtKB-ARBA"/>
</dbReference>
<dbReference type="InterPro" id="IPR025110">
    <property type="entry name" value="AMP-bd_C"/>
</dbReference>
<proteinExistence type="inferred from homology"/>
<dbReference type="CDD" id="cd05904">
    <property type="entry name" value="4CL"/>
    <property type="match status" value="1"/>
</dbReference>
<dbReference type="FunFam" id="3.40.50.12780:FF:000003">
    <property type="entry name" value="Long-chain-fatty-acid--CoA ligase FadD"/>
    <property type="match status" value="1"/>
</dbReference>
<dbReference type="PANTHER" id="PTHR24096">
    <property type="entry name" value="LONG-CHAIN-FATTY-ACID--COA LIGASE"/>
    <property type="match status" value="1"/>
</dbReference>
<dbReference type="InterPro" id="IPR042099">
    <property type="entry name" value="ANL_N_sf"/>
</dbReference>
<evidence type="ECO:0000256" key="6">
    <source>
        <dbReference type="ARBA" id="ARBA00034252"/>
    </source>
</evidence>
<dbReference type="GO" id="GO:0005524">
    <property type="term" value="F:ATP binding"/>
    <property type="evidence" value="ECO:0007669"/>
    <property type="project" value="UniProtKB-KW"/>
</dbReference>
<reference evidence="9" key="1">
    <citation type="submission" date="2015-07" db="EMBL/GenBank/DDBJ databases">
        <title>Transcriptome Assembly of Anthurium amnicola.</title>
        <authorList>
            <person name="Suzuki J."/>
        </authorList>
    </citation>
    <scope>NUCLEOTIDE SEQUENCE</scope>
</reference>
<evidence type="ECO:0000256" key="4">
    <source>
        <dbReference type="ARBA" id="ARBA00022741"/>
    </source>
</evidence>
<evidence type="ECO:0000259" key="7">
    <source>
        <dbReference type="Pfam" id="PF00501"/>
    </source>
</evidence>
<dbReference type="Gene3D" id="3.30.300.30">
    <property type="match status" value="1"/>
</dbReference>
<dbReference type="PROSITE" id="PS00455">
    <property type="entry name" value="AMP_BINDING"/>
    <property type="match status" value="1"/>
</dbReference>
<evidence type="ECO:0000256" key="5">
    <source>
        <dbReference type="ARBA" id="ARBA00022840"/>
    </source>
</evidence>
<name>A0A1D1Y9J4_9ARAE</name>
<dbReference type="InterPro" id="IPR000873">
    <property type="entry name" value="AMP-dep_synth/lig_dom"/>
</dbReference>
<dbReference type="Pfam" id="PF00501">
    <property type="entry name" value="AMP-binding"/>
    <property type="match status" value="1"/>
</dbReference>